<comment type="caution">
    <text evidence="3">The sequence shown here is derived from an EMBL/GenBank/DDBJ whole genome shotgun (WGS) entry which is preliminary data.</text>
</comment>
<dbReference type="EMBL" id="MRZV01000741">
    <property type="protein sequence ID" value="PIK44975.1"/>
    <property type="molecule type" value="Genomic_DNA"/>
</dbReference>
<accession>A0A2G8KAH9</accession>
<name>A0A2G8KAH9_STIJA</name>
<feature type="compositionally biased region" description="Polar residues" evidence="2">
    <location>
        <begin position="26"/>
        <end position="38"/>
    </location>
</feature>
<dbReference type="AlphaFoldDB" id="A0A2G8KAH9"/>
<feature type="region of interest" description="Disordered" evidence="2">
    <location>
        <begin position="26"/>
        <end position="70"/>
    </location>
</feature>
<gene>
    <name evidence="3" type="ORF">BSL78_18159</name>
</gene>
<reference evidence="3 4" key="1">
    <citation type="journal article" date="2017" name="PLoS Biol.">
        <title>The sea cucumber genome provides insights into morphological evolution and visceral regeneration.</title>
        <authorList>
            <person name="Zhang X."/>
            <person name="Sun L."/>
            <person name="Yuan J."/>
            <person name="Sun Y."/>
            <person name="Gao Y."/>
            <person name="Zhang L."/>
            <person name="Li S."/>
            <person name="Dai H."/>
            <person name="Hamel J.F."/>
            <person name="Liu C."/>
            <person name="Yu Y."/>
            <person name="Liu S."/>
            <person name="Lin W."/>
            <person name="Guo K."/>
            <person name="Jin S."/>
            <person name="Xu P."/>
            <person name="Storey K.B."/>
            <person name="Huan P."/>
            <person name="Zhang T."/>
            <person name="Zhou Y."/>
            <person name="Zhang J."/>
            <person name="Lin C."/>
            <person name="Li X."/>
            <person name="Xing L."/>
            <person name="Huo D."/>
            <person name="Sun M."/>
            <person name="Wang L."/>
            <person name="Mercier A."/>
            <person name="Li F."/>
            <person name="Yang H."/>
            <person name="Xiang J."/>
        </authorList>
    </citation>
    <scope>NUCLEOTIDE SEQUENCE [LARGE SCALE GENOMIC DNA]</scope>
    <source>
        <strain evidence="3">Shaxun</strain>
        <tissue evidence="3">Muscle</tissue>
    </source>
</reference>
<protein>
    <submittedName>
        <fullName evidence="3">Uncharacterized protein</fullName>
    </submittedName>
</protein>
<feature type="coiled-coil region" evidence="1">
    <location>
        <begin position="331"/>
        <end position="397"/>
    </location>
</feature>
<feature type="coiled-coil region" evidence="1">
    <location>
        <begin position="218"/>
        <end position="280"/>
    </location>
</feature>
<sequence length="579" mass="67622">MDNDKVIVYLDDLVFVDGVLVEGSSGLPSVPSNNNNHSIPLPSTTTTLEDQPTDQEQQLQESQQSSPTEELRATVALCNQTIADLVDKKLLKFEKAQRGIFKKRSVSHHRERDDVIRVLNRLSEESRQVVKIHHDMACQLKIKQRDQTILKKAVTSFGKAVKANSAARRVMKDDLGSRWNERLAAKEQECQRHKEKELNMTHLLRENSQTLDIVTSELNTANTKMTSLLEDNQQLKIEMTSLQITADKTEYDLQTSLRFKDKLQAEKSFLESGVKNLEEKLRSQRQFFCEQEETLRKQWGEMLLIKERDCERYKKEMENMAITLNKSNSVVYKLTAELSNAKKELTSLRSNNRSLKKTVKVLEKSLEKVKQNLTTVNAEHEANMQSLESDVKTMEEKFISERKIQSEEAKVNREIHEEEMTCMKGRMVSQIAAKDELIQSLQSEMKELEDKLIEQRLFHQDEVKDLEREYEMKIGDGKIMTEKAIGEKNELRNKLEELNQSYTDVMEHSQEMEMIYDMKTTQYMDEINQLEEQLAKEKSQVQQQTDRMAEYYHKMVEDKEHKLQCYEKKCKNPSTRSRF</sequence>
<feature type="compositionally biased region" description="Low complexity" evidence="2">
    <location>
        <begin position="42"/>
        <end position="68"/>
    </location>
</feature>
<evidence type="ECO:0000313" key="3">
    <source>
        <dbReference type="EMBL" id="PIK44975.1"/>
    </source>
</evidence>
<organism evidence="3 4">
    <name type="scientific">Stichopus japonicus</name>
    <name type="common">Sea cucumber</name>
    <dbReference type="NCBI Taxonomy" id="307972"/>
    <lineage>
        <taxon>Eukaryota</taxon>
        <taxon>Metazoa</taxon>
        <taxon>Echinodermata</taxon>
        <taxon>Eleutherozoa</taxon>
        <taxon>Echinozoa</taxon>
        <taxon>Holothuroidea</taxon>
        <taxon>Aspidochirotacea</taxon>
        <taxon>Aspidochirotida</taxon>
        <taxon>Stichopodidae</taxon>
        <taxon>Apostichopus</taxon>
    </lineage>
</organism>
<evidence type="ECO:0000256" key="2">
    <source>
        <dbReference type="SAM" id="MobiDB-lite"/>
    </source>
</evidence>
<keyword evidence="4" id="KW-1185">Reference proteome</keyword>
<evidence type="ECO:0000256" key="1">
    <source>
        <dbReference type="SAM" id="Coils"/>
    </source>
</evidence>
<feature type="coiled-coil region" evidence="1">
    <location>
        <begin position="431"/>
        <end position="547"/>
    </location>
</feature>
<proteinExistence type="predicted"/>
<keyword evidence="1" id="KW-0175">Coiled coil</keyword>
<dbReference type="Proteomes" id="UP000230750">
    <property type="component" value="Unassembled WGS sequence"/>
</dbReference>
<evidence type="ECO:0000313" key="4">
    <source>
        <dbReference type="Proteomes" id="UP000230750"/>
    </source>
</evidence>